<evidence type="ECO:0000256" key="14">
    <source>
        <dbReference type="SAM" id="Phobius"/>
    </source>
</evidence>
<evidence type="ECO:0000256" key="11">
    <source>
        <dbReference type="ARBA" id="ARBA00023136"/>
    </source>
</evidence>
<reference evidence="17" key="1">
    <citation type="journal article" date="2015" name="Genome Biol. Evol.">
        <title>Unexpectedly Streamlined Mitochondrial Genome of the Euglenozoan Euglena gracilis.</title>
        <authorList>
            <person name="Dobakova E."/>
            <person name="Flegontov P."/>
            <person name="Skalicky T."/>
            <person name="Lukes J."/>
        </authorList>
    </citation>
    <scope>NUCLEOTIDE SEQUENCE</scope>
</reference>
<dbReference type="SUPFAM" id="SSF81464">
    <property type="entry name" value="Cytochrome c oxidase subunit II-like, transmembrane region"/>
    <property type="match status" value="1"/>
</dbReference>
<dbReference type="InterPro" id="IPR001505">
    <property type="entry name" value="Copper_CuA"/>
</dbReference>
<keyword evidence="8 13" id="KW-0249">Electron transport</keyword>
<dbReference type="PANTHER" id="PTHR22888:SF9">
    <property type="entry name" value="CYTOCHROME C OXIDASE SUBUNIT 2"/>
    <property type="match status" value="1"/>
</dbReference>
<dbReference type="SUPFAM" id="SSF49503">
    <property type="entry name" value="Cupredoxins"/>
    <property type="match status" value="1"/>
</dbReference>
<dbReference type="GO" id="GO:0005743">
    <property type="term" value="C:mitochondrial inner membrane"/>
    <property type="evidence" value="ECO:0007669"/>
    <property type="project" value="UniProtKB-SubCell"/>
</dbReference>
<evidence type="ECO:0000256" key="1">
    <source>
        <dbReference type="ARBA" id="ARBA00004141"/>
    </source>
</evidence>
<sequence length="196" mass="22424">MRYGNREIESIILFFDQTIILYTSIINALIVGIIIIIRKWYNRKGICNQYIYHIKIEVIWTILPIIFLIVIVLHSVTVIYNLEINKGTNNKYINVIGNQWYWIYNNIESRISSLGRIILVDQPLFIKANNNTHLIISSLDVIHSFALPTLGIKVDAIPGRINNISINGLTQGLYVGYCSELCGSGHAFMPINLIVY</sequence>
<keyword evidence="10 13" id="KW-0186">Copper</keyword>
<keyword evidence="9 14" id="KW-1133">Transmembrane helix</keyword>
<dbReference type="PROSITE" id="PS50857">
    <property type="entry name" value="COX2_CUA"/>
    <property type="match status" value="1"/>
</dbReference>
<evidence type="ECO:0000256" key="8">
    <source>
        <dbReference type="ARBA" id="ARBA00022982"/>
    </source>
</evidence>
<comment type="catalytic activity">
    <reaction evidence="12">
        <text>4 Fe(II)-[cytochrome c] + O2 + 8 H(+)(in) = 4 Fe(III)-[cytochrome c] + 2 H2O + 4 H(+)(out)</text>
        <dbReference type="Rhea" id="RHEA:11436"/>
        <dbReference type="Rhea" id="RHEA-COMP:10350"/>
        <dbReference type="Rhea" id="RHEA-COMP:14399"/>
        <dbReference type="ChEBI" id="CHEBI:15377"/>
        <dbReference type="ChEBI" id="CHEBI:15378"/>
        <dbReference type="ChEBI" id="CHEBI:15379"/>
        <dbReference type="ChEBI" id="CHEBI:29033"/>
        <dbReference type="ChEBI" id="CHEBI:29034"/>
        <dbReference type="EC" id="7.1.1.9"/>
    </reaction>
    <physiologicalReaction direction="left-to-right" evidence="12">
        <dbReference type="Rhea" id="RHEA:11437"/>
    </physiologicalReaction>
</comment>
<name>A0A0S2YRP9_EUGGR</name>
<organism evidence="17">
    <name type="scientific">Euglena gracilis var. bacillaris</name>
    <dbReference type="NCBI Taxonomy" id="158060"/>
    <lineage>
        <taxon>Eukaryota</taxon>
        <taxon>Discoba</taxon>
        <taxon>Euglenozoa</taxon>
        <taxon>Euglenida</taxon>
        <taxon>Spirocuta</taxon>
        <taxon>Euglenophyceae</taxon>
        <taxon>Euglenales</taxon>
        <taxon>Euglenaceae</taxon>
        <taxon>Euglena</taxon>
    </lineage>
</organism>
<dbReference type="PANTHER" id="PTHR22888">
    <property type="entry name" value="CYTOCHROME C OXIDASE, SUBUNIT II"/>
    <property type="match status" value="1"/>
</dbReference>
<evidence type="ECO:0000256" key="13">
    <source>
        <dbReference type="RuleBase" id="RU000457"/>
    </source>
</evidence>
<dbReference type="AlphaFoldDB" id="A0A0S2YRP9"/>
<dbReference type="PROSITE" id="PS50999">
    <property type="entry name" value="COX2_TM"/>
    <property type="match status" value="1"/>
</dbReference>
<dbReference type="InterPro" id="IPR002429">
    <property type="entry name" value="CcO_II-like_C"/>
</dbReference>
<keyword evidence="6 13" id="KW-0479">Metal-binding</keyword>
<comment type="function">
    <text evidence="13">Component of the cytochrome c oxidase, the last enzyme in the mitochondrial electron transport chain which drives oxidative phosphorylation. The respiratory chain contains 3 multisubunit complexes succinate dehydrogenase (complex II, CII), ubiquinol-cytochrome c oxidoreductase (cytochrome b-c1 complex, complex III, CIII) and cytochrome c oxidase (complex IV, CIV), that cooperate to transfer electrons derived from NADH and succinate to molecular oxygen, creating an electrochemical gradient over the inner membrane that drives transmembrane transport and the ATP synthase. Cytochrome c oxidase is the component of the respiratory chain that catalyzes the reduction of oxygen to water. Electrons originating from reduced cytochrome c in the intermembrane space (IMS) are transferred via the dinuclear copper A center (CU(A)) of subunit 2 and heme A of subunit 1 to the active site in subunit 1, a binuclear center (BNC) formed by heme A3 and copper B (CU(B)). The BNC reduces molecular oxygen to 2 water molecules using 4 electrons from cytochrome c in the IMS and 4 protons from the mitochondrial matrix.</text>
</comment>
<gene>
    <name evidence="17" type="primary">cox2</name>
</gene>
<dbReference type="InterPro" id="IPR036257">
    <property type="entry name" value="Cyt_c_oxidase_su2_TM_sf"/>
</dbReference>
<keyword evidence="5 13" id="KW-0812">Transmembrane</keyword>
<dbReference type="Gene3D" id="2.60.40.420">
    <property type="entry name" value="Cupredoxins - blue copper proteins"/>
    <property type="match status" value="1"/>
</dbReference>
<evidence type="ECO:0000256" key="12">
    <source>
        <dbReference type="ARBA" id="ARBA00049512"/>
    </source>
</evidence>
<dbReference type="GO" id="GO:0004129">
    <property type="term" value="F:cytochrome-c oxidase activity"/>
    <property type="evidence" value="ECO:0007669"/>
    <property type="project" value="UniProtKB-EC"/>
</dbReference>
<feature type="domain" description="Cytochrome oxidase subunit II transmembrane region profile" evidence="16">
    <location>
        <begin position="1"/>
        <end position="86"/>
    </location>
</feature>
<geneLocation type="mitochondrion" evidence="17"/>
<comment type="similarity">
    <text evidence="2 13">Belongs to the cytochrome c oxidase subunit 2 family.</text>
</comment>
<dbReference type="Pfam" id="PF00116">
    <property type="entry name" value="COX2"/>
    <property type="match status" value="1"/>
</dbReference>
<evidence type="ECO:0000256" key="7">
    <source>
        <dbReference type="ARBA" id="ARBA00022967"/>
    </source>
</evidence>
<evidence type="ECO:0000256" key="10">
    <source>
        <dbReference type="ARBA" id="ARBA00023008"/>
    </source>
</evidence>
<dbReference type="InterPro" id="IPR011759">
    <property type="entry name" value="Cyt_c_oxidase_su2_TM_dom"/>
</dbReference>
<evidence type="ECO:0000313" key="17">
    <source>
        <dbReference type="EMBL" id="ALQ28775.1"/>
    </source>
</evidence>
<comment type="cofactor">
    <cofactor evidence="13">
        <name>Cu cation</name>
        <dbReference type="ChEBI" id="CHEBI:23378"/>
    </cofactor>
    <text evidence="13">Binds a copper A center.</text>
</comment>
<evidence type="ECO:0000256" key="4">
    <source>
        <dbReference type="ARBA" id="ARBA00022660"/>
    </source>
</evidence>
<dbReference type="PRINTS" id="PR01166">
    <property type="entry name" value="CYCOXIDASEII"/>
</dbReference>
<keyword evidence="4 13" id="KW-0679">Respiratory chain</keyword>
<evidence type="ECO:0000259" key="16">
    <source>
        <dbReference type="PROSITE" id="PS50999"/>
    </source>
</evidence>
<dbReference type="SMR" id="A0A0S2YRP9"/>
<comment type="subcellular location">
    <subcellularLocation>
        <location evidence="1">Membrane</location>
        <topology evidence="1">Multi-pass membrane protein</topology>
    </subcellularLocation>
    <subcellularLocation>
        <location evidence="13">Mitochondrion inner membrane</location>
        <topology evidence="13">Multi-pass membrane protein</topology>
    </subcellularLocation>
</comment>
<proteinExistence type="inferred from homology"/>
<keyword evidence="11 13" id="KW-0472">Membrane</keyword>
<dbReference type="InterPro" id="IPR045187">
    <property type="entry name" value="CcO_II"/>
</dbReference>
<protein>
    <recommendedName>
        <fullName evidence="13">Cytochrome c oxidase subunit 2</fullName>
    </recommendedName>
</protein>
<evidence type="ECO:0000256" key="2">
    <source>
        <dbReference type="ARBA" id="ARBA00007866"/>
    </source>
</evidence>
<evidence type="ECO:0000256" key="3">
    <source>
        <dbReference type="ARBA" id="ARBA00022448"/>
    </source>
</evidence>
<dbReference type="GO" id="GO:0042773">
    <property type="term" value="P:ATP synthesis coupled electron transport"/>
    <property type="evidence" value="ECO:0007669"/>
    <property type="project" value="TreeGrafter"/>
</dbReference>
<accession>A0A0S2YRP9</accession>
<dbReference type="Pfam" id="PF02790">
    <property type="entry name" value="COX2_TM"/>
    <property type="match status" value="1"/>
</dbReference>
<dbReference type="PROSITE" id="PS00078">
    <property type="entry name" value="COX2"/>
    <property type="match status" value="1"/>
</dbReference>
<evidence type="ECO:0000256" key="5">
    <source>
        <dbReference type="ARBA" id="ARBA00022692"/>
    </source>
</evidence>
<evidence type="ECO:0000256" key="6">
    <source>
        <dbReference type="ARBA" id="ARBA00022723"/>
    </source>
</evidence>
<evidence type="ECO:0000259" key="15">
    <source>
        <dbReference type="PROSITE" id="PS50857"/>
    </source>
</evidence>
<evidence type="ECO:0000256" key="9">
    <source>
        <dbReference type="ARBA" id="ARBA00022989"/>
    </source>
</evidence>
<dbReference type="InterPro" id="IPR008972">
    <property type="entry name" value="Cupredoxin"/>
</dbReference>
<dbReference type="GO" id="GO:0005507">
    <property type="term" value="F:copper ion binding"/>
    <property type="evidence" value="ECO:0007669"/>
    <property type="project" value="InterPro"/>
</dbReference>
<keyword evidence="13" id="KW-0999">Mitochondrion inner membrane</keyword>
<dbReference type="Gene3D" id="1.10.287.90">
    <property type="match status" value="1"/>
</dbReference>
<feature type="transmembrane region" description="Helical" evidence="14">
    <location>
        <begin position="58"/>
        <end position="80"/>
    </location>
</feature>
<dbReference type="EMBL" id="KT732264">
    <property type="protein sequence ID" value="ALQ28775.1"/>
    <property type="molecule type" value="Genomic_DNA"/>
</dbReference>
<keyword evidence="13 17" id="KW-0496">Mitochondrion</keyword>
<feature type="transmembrane region" description="Helical" evidence="14">
    <location>
        <begin position="19"/>
        <end position="37"/>
    </location>
</feature>
<keyword evidence="7" id="KW-1278">Translocase</keyword>
<feature type="domain" description="Cytochrome oxidase subunit II copper A binding" evidence="15">
    <location>
        <begin position="88"/>
        <end position="196"/>
    </location>
</feature>
<keyword evidence="3 13" id="KW-0813">Transport</keyword>